<dbReference type="InterPro" id="IPR039261">
    <property type="entry name" value="FNR_nucleotide-bd"/>
</dbReference>
<dbReference type="InterPro" id="IPR001433">
    <property type="entry name" value="OxRdtase_FAD/NAD-bd"/>
</dbReference>
<dbReference type="EC" id="1.14.12.17" evidence="3"/>
<dbReference type="Pfam" id="PF00042">
    <property type="entry name" value="Globin"/>
    <property type="match status" value="1"/>
</dbReference>
<evidence type="ECO:0000259" key="15">
    <source>
        <dbReference type="PROSITE" id="PS01033"/>
    </source>
</evidence>
<evidence type="ECO:0000256" key="13">
    <source>
        <dbReference type="ARBA" id="ARBA00049433"/>
    </source>
</evidence>
<keyword evidence="7" id="KW-0479">Metal-binding</keyword>
<dbReference type="InterPro" id="IPR009050">
    <property type="entry name" value="Globin-like_sf"/>
</dbReference>
<evidence type="ECO:0000256" key="2">
    <source>
        <dbReference type="ARBA" id="ARBA00006401"/>
    </source>
</evidence>
<dbReference type="PANTHER" id="PTHR43396:SF3">
    <property type="entry name" value="FLAVOHEMOPROTEIN"/>
    <property type="match status" value="1"/>
</dbReference>
<dbReference type="InterPro" id="IPR000971">
    <property type="entry name" value="Globin"/>
</dbReference>
<dbReference type="SUPFAM" id="SSF52343">
    <property type="entry name" value="Ferredoxin reductase-like, C-terminal NADP-linked domain"/>
    <property type="match status" value="1"/>
</dbReference>
<comment type="catalytic activity">
    <reaction evidence="12">
        <text>2 nitric oxide + NADH + 2 O2 = 2 nitrate + NAD(+) + H(+)</text>
        <dbReference type="Rhea" id="RHEA:19469"/>
        <dbReference type="ChEBI" id="CHEBI:15378"/>
        <dbReference type="ChEBI" id="CHEBI:15379"/>
        <dbReference type="ChEBI" id="CHEBI:16480"/>
        <dbReference type="ChEBI" id="CHEBI:17632"/>
        <dbReference type="ChEBI" id="CHEBI:57540"/>
        <dbReference type="ChEBI" id="CHEBI:57945"/>
        <dbReference type="EC" id="1.14.12.17"/>
    </reaction>
</comment>
<dbReference type="RefSeq" id="WP_376865110.1">
    <property type="nucleotide sequence ID" value="NZ_JBHRYB010000005.1"/>
</dbReference>
<evidence type="ECO:0000313" key="17">
    <source>
        <dbReference type="EMBL" id="MFC3679418.1"/>
    </source>
</evidence>
<comment type="caution">
    <text evidence="17">The sequence shown here is derived from an EMBL/GenBank/DDBJ whole genome shotgun (WGS) entry which is preliminary data.</text>
</comment>
<comment type="function">
    <text evidence="11">Is involved in NO detoxification in an aerobic process, termed nitric oxide dioxygenase (NOD) reaction that utilizes O(2) and NAD(P)H to convert NO to nitrate, which protects the bacterium from various noxious nitrogen compounds. Therefore, plays a central role in the inducible response to nitrosative stress.</text>
</comment>
<name>A0ABV7VR16_9GAMM</name>
<dbReference type="GO" id="GO:0008941">
    <property type="term" value="F:nitric oxide dioxygenase NAD(P)H activity"/>
    <property type="evidence" value="ECO:0007669"/>
    <property type="project" value="UniProtKB-EC"/>
</dbReference>
<dbReference type="PANTHER" id="PTHR43396">
    <property type="entry name" value="FLAVOHEMOPROTEIN"/>
    <property type="match status" value="1"/>
</dbReference>
<evidence type="ECO:0000259" key="16">
    <source>
        <dbReference type="PROSITE" id="PS51384"/>
    </source>
</evidence>
<keyword evidence="10" id="KW-0520">NAD</keyword>
<sequence>MLSQRHTDIVKSTVPLLEEAGPAVTDHFYRRMFSHNPELKHIFNQSNQHSGRQQFALFSAIAAYAKHLDTPQVLAEMVDRIANKHTSLNIRSEHYPIVGQHLIATLQELLPEQFTAEVQQAWELAYQQLADIFIRREGEIYLASSSSAGGWSGGREFVLTAKRPESELVSSFVFVPQDRGAVAAYKPGQYIGIEVQPEGCEFRQIRQYSLSSAALAGQYQISVKREMNGRPGVVSNYLHDDLAVGDRVVLYPPVGDFYLHPGEQPLVLISAGVGVTPMQAILEHVCQQQPGREVHFLHACENPQQHSFAARQHNIKKDMNLSLHYWYRQPVTQEQPEGSCYSGLMDIAEVADLPRQQGEFYICGPVPFMSVIRQQLLAAGVTAERIHYEVFGPHQGL</sequence>
<evidence type="ECO:0000256" key="1">
    <source>
        <dbReference type="ARBA" id="ARBA00001970"/>
    </source>
</evidence>
<evidence type="ECO:0000256" key="9">
    <source>
        <dbReference type="ARBA" id="ARBA00023004"/>
    </source>
</evidence>
<dbReference type="PROSITE" id="PS51384">
    <property type="entry name" value="FAD_FR"/>
    <property type="match status" value="1"/>
</dbReference>
<dbReference type="InterPro" id="IPR012292">
    <property type="entry name" value="Globin/Proto"/>
</dbReference>
<evidence type="ECO:0000256" key="3">
    <source>
        <dbReference type="ARBA" id="ARBA00012229"/>
    </source>
</evidence>
<dbReference type="InterPro" id="IPR008333">
    <property type="entry name" value="Cbr1-like_FAD-bd_dom"/>
</dbReference>
<dbReference type="PROSITE" id="PS01033">
    <property type="entry name" value="GLOBIN"/>
    <property type="match status" value="1"/>
</dbReference>
<dbReference type="CDD" id="cd06184">
    <property type="entry name" value="flavohem_like_fad_nad_binding"/>
    <property type="match status" value="1"/>
</dbReference>
<keyword evidence="4" id="KW-0216">Detoxification</keyword>
<dbReference type="Pfam" id="PF00175">
    <property type="entry name" value="NAD_binding_1"/>
    <property type="match status" value="1"/>
</dbReference>
<evidence type="ECO:0000256" key="5">
    <source>
        <dbReference type="ARBA" id="ARBA00022617"/>
    </source>
</evidence>
<proteinExistence type="inferred from homology"/>
<evidence type="ECO:0000256" key="4">
    <source>
        <dbReference type="ARBA" id="ARBA00022575"/>
    </source>
</evidence>
<evidence type="ECO:0000256" key="10">
    <source>
        <dbReference type="ARBA" id="ARBA00023027"/>
    </source>
</evidence>
<evidence type="ECO:0000256" key="6">
    <source>
        <dbReference type="ARBA" id="ARBA00022621"/>
    </source>
</evidence>
<evidence type="ECO:0000256" key="7">
    <source>
        <dbReference type="ARBA" id="ARBA00022723"/>
    </source>
</evidence>
<dbReference type="CDD" id="cd08922">
    <property type="entry name" value="FHb-globin"/>
    <property type="match status" value="1"/>
</dbReference>
<comment type="similarity">
    <text evidence="2">In the C-terminal section; belongs to the flavoprotein pyridine nucleotide cytochrome reductase family.</text>
</comment>
<accession>A0ABV7VR16</accession>
<keyword evidence="8" id="KW-0521">NADP</keyword>
<feature type="domain" description="Globin" evidence="15">
    <location>
        <begin position="1"/>
        <end position="138"/>
    </location>
</feature>
<dbReference type="Pfam" id="PF00970">
    <property type="entry name" value="FAD_binding_6"/>
    <property type="match status" value="1"/>
</dbReference>
<dbReference type="Proteomes" id="UP001595722">
    <property type="component" value="Unassembled WGS sequence"/>
</dbReference>
<evidence type="ECO:0000256" key="12">
    <source>
        <dbReference type="ARBA" id="ARBA00048649"/>
    </source>
</evidence>
<dbReference type="NCBIfam" id="NF009805">
    <property type="entry name" value="PRK13289.1"/>
    <property type="match status" value="1"/>
</dbReference>
<keyword evidence="17" id="KW-0560">Oxidoreductase</keyword>
<comment type="similarity">
    <text evidence="14">Belongs to the globin family.</text>
</comment>
<dbReference type="Gene3D" id="3.40.50.80">
    <property type="entry name" value="Nucleotide-binding domain of ferredoxin-NADP reductase (FNR) module"/>
    <property type="match status" value="1"/>
</dbReference>
<dbReference type="InterPro" id="IPR001709">
    <property type="entry name" value="Flavoprot_Pyr_Nucl_cyt_Rdtase"/>
</dbReference>
<evidence type="ECO:0000256" key="11">
    <source>
        <dbReference type="ARBA" id="ARBA00025094"/>
    </source>
</evidence>
<dbReference type="PRINTS" id="PR00410">
    <property type="entry name" value="PHEHYDRXLASE"/>
</dbReference>
<keyword evidence="18" id="KW-1185">Reference proteome</keyword>
<comment type="catalytic activity">
    <reaction evidence="13">
        <text>2 nitric oxide + NADPH + 2 O2 = 2 nitrate + NADP(+) + H(+)</text>
        <dbReference type="Rhea" id="RHEA:19465"/>
        <dbReference type="ChEBI" id="CHEBI:15378"/>
        <dbReference type="ChEBI" id="CHEBI:15379"/>
        <dbReference type="ChEBI" id="CHEBI:16480"/>
        <dbReference type="ChEBI" id="CHEBI:17632"/>
        <dbReference type="ChEBI" id="CHEBI:57783"/>
        <dbReference type="ChEBI" id="CHEBI:58349"/>
        <dbReference type="EC" id="1.14.12.17"/>
    </reaction>
</comment>
<dbReference type="SUPFAM" id="SSF63380">
    <property type="entry name" value="Riboflavin synthase domain-like"/>
    <property type="match status" value="1"/>
</dbReference>
<organism evidence="17 18">
    <name type="scientific">Bacterioplanoides pacificum</name>
    <dbReference type="NCBI Taxonomy" id="1171596"/>
    <lineage>
        <taxon>Bacteria</taxon>
        <taxon>Pseudomonadati</taxon>
        <taxon>Pseudomonadota</taxon>
        <taxon>Gammaproteobacteria</taxon>
        <taxon>Oceanospirillales</taxon>
        <taxon>Oceanospirillaceae</taxon>
        <taxon>Bacterioplanoides</taxon>
    </lineage>
</organism>
<dbReference type="EMBL" id="JBHRYB010000005">
    <property type="protein sequence ID" value="MFC3679418.1"/>
    <property type="molecule type" value="Genomic_DNA"/>
</dbReference>
<comment type="cofactor">
    <cofactor evidence="1">
        <name>heme b</name>
        <dbReference type="ChEBI" id="CHEBI:60344"/>
    </cofactor>
</comment>
<keyword evidence="9" id="KW-0408">Iron</keyword>
<dbReference type="Gene3D" id="1.10.490.10">
    <property type="entry name" value="Globins"/>
    <property type="match status" value="1"/>
</dbReference>
<dbReference type="PRINTS" id="PR00371">
    <property type="entry name" value="FPNCR"/>
</dbReference>
<reference evidence="18" key="1">
    <citation type="journal article" date="2019" name="Int. J. Syst. Evol. Microbiol.">
        <title>The Global Catalogue of Microorganisms (GCM) 10K type strain sequencing project: providing services to taxonomists for standard genome sequencing and annotation.</title>
        <authorList>
            <consortium name="The Broad Institute Genomics Platform"/>
            <consortium name="The Broad Institute Genome Sequencing Center for Infectious Disease"/>
            <person name="Wu L."/>
            <person name="Ma J."/>
        </authorList>
    </citation>
    <scope>NUCLEOTIDE SEQUENCE [LARGE SCALE GENOMIC DNA]</scope>
    <source>
        <strain evidence="18">KCTC 42424</strain>
    </source>
</reference>
<keyword evidence="6 14" id="KW-0561">Oxygen transport</keyword>
<keyword evidence="14" id="KW-0813">Transport</keyword>
<dbReference type="InterPro" id="IPR017938">
    <property type="entry name" value="Riboflavin_synthase-like_b-brl"/>
</dbReference>
<dbReference type="SUPFAM" id="SSF46458">
    <property type="entry name" value="Globin-like"/>
    <property type="match status" value="1"/>
</dbReference>
<evidence type="ECO:0000313" key="18">
    <source>
        <dbReference type="Proteomes" id="UP001595722"/>
    </source>
</evidence>
<evidence type="ECO:0000256" key="8">
    <source>
        <dbReference type="ARBA" id="ARBA00022857"/>
    </source>
</evidence>
<gene>
    <name evidence="17" type="primary">hmpA</name>
    <name evidence="17" type="ORF">ACFOMG_04740</name>
</gene>
<feature type="domain" description="FAD-binding FR-type" evidence="16">
    <location>
        <begin position="152"/>
        <end position="260"/>
    </location>
</feature>
<evidence type="ECO:0000256" key="14">
    <source>
        <dbReference type="RuleBase" id="RU000356"/>
    </source>
</evidence>
<dbReference type="Gene3D" id="2.40.30.10">
    <property type="entry name" value="Translation factors"/>
    <property type="match status" value="1"/>
</dbReference>
<protein>
    <recommendedName>
        <fullName evidence="3">nitric oxide dioxygenase</fullName>
        <ecNumber evidence="3">1.14.12.17</ecNumber>
    </recommendedName>
</protein>
<keyword evidence="5 14" id="KW-0349">Heme</keyword>
<dbReference type="InterPro" id="IPR017927">
    <property type="entry name" value="FAD-bd_FR_type"/>
</dbReference>